<feature type="domain" description="RES" evidence="1">
    <location>
        <begin position="32"/>
        <end position="175"/>
    </location>
</feature>
<dbReference type="RefSeq" id="WP_081805244.1">
    <property type="nucleotide sequence ID" value="NZ_FONH01000003.1"/>
</dbReference>
<dbReference type="AlphaFoldDB" id="A0A1I2CNV9"/>
<organism evidence="2 3">
    <name type="scientific">Dyella marensis</name>
    <dbReference type="NCBI Taxonomy" id="500610"/>
    <lineage>
        <taxon>Bacteria</taxon>
        <taxon>Pseudomonadati</taxon>
        <taxon>Pseudomonadota</taxon>
        <taxon>Gammaproteobacteria</taxon>
        <taxon>Lysobacterales</taxon>
        <taxon>Rhodanobacteraceae</taxon>
        <taxon>Dyella</taxon>
    </lineage>
</organism>
<name>A0A1I2CNV9_9GAMM</name>
<keyword evidence="3" id="KW-1185">Reference proteome</keyword>
<accession>A0A1I2CNV9</accession>
<dbReference type="InterPro" id="IPR014914">
    <property type="entry name" value="RES_dom"/>
</dbReference>
<evidence type="ECO:0000313" key="2">
    <source>
        <dbReference type="EMBL" id="SFE69986.1"/>
    </source>
</evidence>
<evidence type="ECO:0000259" key="1">
    <source>
        <dbReference type="SMART" id="SM00953"/>
    </source>
</evidence>
<gene>
    <name evidence="2" type="ORF">SAMN02799615_01561</name>
</gene>
<dbReference type="SMART" id="SM00953">
    <property type="entry name" value="RES"/>
    <property type="match status" value="1"/>
</dbReference>
<dbReference type="EMBL" id="FONH01000003">
    <property type="protein sequence ID" value="SFE69986.1"/>
    <property type="molecule type" value="Genomic_DNA"/>
</dbReference>
<dbReference type="Proteomes" id="UP000199477">
    <property type="component" value="Unassembled WGS sequence"/>
</dbReference>
<proteinExistence type="predicted"/>
<sequence length="195" mass="21723">MALPQPDPDFDRFVLGLTAVESSDLIRISRYPATEPYFSRSKGHRFDDPLQSYGVCYAGQTLAGAFAETLLHDLVPTRGAYLLDERSLRDRHAILFAGDIIQLAELTGAHLKRIGGTNDISSELPYDTTQRWSRAVHDHPAKVGGLVYVSRHMNDQRAFALFDRARPLIDGAESIPLVDHPDLAATLDMFNVMLM</sequence>
<reference evidence="3" key="1">
    <citation type="submission" date="2016-10" db="EMBL/GenBank/DDBJ databases">
        <authorList>
            <person name="Varghese N."/>
            <person name="Submissions S."/>
        </authorList>
    </citation>
    <scope>NUCLEOTIDE SEQUENCE [LARGE SCALE GENOMIC DNA]</scope>
    <source>
        <strain evidence="3">UNC178MFTsu3.1</strain>
    </source>
</reference>
<dbReference type="Pfam" id="PF08808">
    <property type="entry name" value="RES"/>
    <property type="match status" value="1"/>
</dbReference>
<dbReference type="STRING" id="500610.SAMN02799615_01561"/>
<evidence type="ECO:0000313" key="3">
    <source>
        <dbReference type="Proteomes" id="UP000199477"/>
    </source>
</evidence>
<protein>
    <submittedName>
        <fullName evidence="2">RES domain-containing protein</fullName>
    </submittedName>
</protein>